<feature type="region of interest" description="Disordered" evidence="4">
    <location>
        <begin position="416"/>
        <end position="463"/>
    </location>
</feature>
<evidence type="ECO:0000256" key="4">
    <source>
        <dbReference type="SAM" id="MobiDB-lite"/>
    </source>
</evidence>
<dbReference type="Gene3D" id="3.80.10.10">
    <property type="entry name" value="Ribonuclease Inhibitor"/>
    <property type="match status" value="2"/>
</dbReference>
<comment type="subcellular location">
    <subcellularLocation>
        <location evidence="1">Cytoplasm</location>
        <location evidence="1">Cytoskeleton</location>
        <location evidence="1">Cilium axoneme</location>
    </subcellularLocation>
</comment>
<evidence type="ECO:0000313" key="6">
    <source>
        <dbReference type="EMBL" id="JAC68714.1"/>
    </source>
</evidence>
<evidence type="ECO:0000259" key="5">
    <source>
        <dbReference type="Pfam" id="PF23598"/>
    </source>
</evidence>
<dbReference type="SMART" id="SM00364">
    <property type="entry name" value="LRR_BAC"/>
    <property type="match status" value="2"/>
</dbReference>
<sequence length="507" mass="56016">MRPCLELFNGQVVWCILEDHVFQRLNVTDGCLVSRDFISGFTSLAEPDILNKIPETKVHAPPSLGVYEPLLLQKLGLTNFDDCSLTMWRGPVRHQLKGGDLHSHHHEVWRLVLIHNHSTGEGFLWPVGRDTDIQDHGTLDMFMVRSTEVGANVVWLDISDTQLEELPREICQLKHLRKLECHSNCLVEIPSWLCRGPEGEGPPPLEYAAFNSNRIERVTPLLAELGSLRWLSLNGNHLTRVPELPGGVERLSLHCNSIAELPPRLGCEASVRAVSLHGNRIREIPETFLAGLKSCNTLSLMRNEIERVPESVGEMAALQDLWLYGNRIAALPEALRRLTRLKRLWLDSNAIRALPEGLGGCEALEELYASHNALRTVPEALASCRRLRVLHLEGNDPGLPQRLPPELRAKLPLEGGHHEAEGPATPPPGQSRGGPSAPKGGPRDTAPEIAPRPPAEPATGAVVLEDDFSVVAAEAPVPEQREARPRPARAGLLALLRRISRRGGDPR</sequence>
<organism evidence="6">
    <name type="scientific">Tetraselmis sp. GSL018</name>
    <dbReference type="NCBI Taxonomy" id="582737"/>
    <lineage>
        <taxon>Eukaryota</taxon>
        <taxon>Viridiplantae</taxon>
        <taxon>Chlorophyta</taxon>
        <taxon>core chlorophytes</taxon>
        <taxon>Chlorodendrophyceae</taxon>
        <taxon>Chlorodendrales</taxon>
        <taxon>Chlorodendraceae</taxon>
        <taxon>Tetraselmis</taxon>
    </lineage>
</organism>
<proteinExistence type="predicted"/>
<dbReference type="SMART" id="SM00369">
    <property type="entry name" value="LRR_TYP"/>
    <property type="match status" value="6"/>
</dbReference>
<keyword evidence="2" id="KW-0433">Leucine-rich repeat</keyword>
<evidence type="ECO:0000256" key="3">
    <source>
        <dbReference type="ARBA" id="ARBA00022737"/>
    </source>
</evidence>
<name>A0A061RD75_9CHLO</name>
<dbReference type="AlphaFoldDB" id="A0A061RD75"/>
<dbReference type="GO" id="GO:0005930">
    <property type="term" value="C:axoneme"/>
    <property type="evidence" value="ECO:0007669"/>
    <property type="project" value="UniProtKB-SubCell"/>
</dbReference>
<dbReference type="InterPro" id="IPR050216">
    <property type="entry name" value="LRR_domain-containing"/>
</dbReference>
<dbReference type="InterPro" id="IPR003591">
    <property type="entry name" value="Leu-rich_rpt_typical-subtyp"/>
</dbReference>
<feature type="domain" description="Disease resistance R13L4/SHOC-2-like LRR" evidence="5">
    <location>
        <begin position="298"/>
        <end position="393"/>
    </location>
</feature>
<evidence type="ECO:0000256" key="1">
    <source>
        <dbReference type="ARBA" id="ARBA00004430"/>
    </source>
</evidence>
<dbReference type="EMBL" id="GBEZ01017638">
    <property type="protein sequence ID" value="JAC68714.1"/>
    <property type="molecule type" value="Transcribed_RNA"/>
</dbReference>
<dbReference type="InterPro" id="IPR032675">
    <property type="entry name" value="LRR_dom_sf"/>
</dbReference>
<reference evidence="6" key="1">
    <citation type="submission" date="2014-05" db="EMBL/GenBank/DDBJ databases">
        <title>The transcriptome of the halophilic microalga Tetraselmis sp. GSL018 isolated from the Great Salt Lake, Utah.</title>
        <authorList>
            <person name="Jinkerson R.E."/>
            <person name="D'Adamo S."/>
            <person name="Posewitz M.C."/>
        </authorList>
    </citation>
    <scope>NUCLEOTIDE SEQUENCE</scope>
    <source>
        <strain evidence="6">GSL018</strain>
    </source>
</reference>
<protein>
    <submittedName>
        <fullName evidence="6">Small gtp-binding protein</fullName>
    </submittedName>
</protein>
<accession>A0A061RD75</accession>
<dbReference type="SUPFAM" id="SSF52058">
    <property type="entry name" value="L domain-like"/>
    <property type="match status" value="1"/>
</dbReference>
<evidence type="ECO:0000256" key="2">
    <source>
        <dbReference type="ARBA" id="ARBA00022614"/>
    </source>
</evidence>
<dbReference type="InterPro" id="IPR055414">
    <property type="entry name" value="LRR_R13L4/SHOC2-like"/>
</dbReference>
<dbReference type="Pfam" id="PF23598">
    <property type="entry name" value="LRR_14"/>
    <property type="match status" value="1"/>
</dbReference>
<dbReference type="PROSITE" id="PS51450">
    <property type="entry name" value="LRR"/>
    <property type="match status" value="1"/>
</dbReference>
<dbReference type="PANTHER" id="PTHR48051">
    <property type="match status" value="1"/>
</dbReference>
<keyword evidence="3" id="KW-0677">Repeat</keyword>
<dbReference type="PANTHER" id="PTHR48051:SF1">
    <property type="entry name" value="RAS SUPPRESSOR PROTEIN 1"/>
    <property type="match status" value="1"/>
</dbReference>
<dbReference type="InterPro" id="IPR001611">
    <property type="entry name" value="Leu-rich_rpt"/>
</dbReference>
<gene>
    <name evidence="6" type="ORF">TSPGSL018_8073</name>
</gene>